<dbReference type="PANTHER" id="PTHR12228">
    <property type="entry name" value="TRANSCRIPTION INITIATION FACTOR TFIID 55 KD SUBUNIT-RELATED"/>
    <property type="match status" value="1"/>
</dbReference>
<evidence type="ECO:0000256" key="5">
    <source>
        <dbReference type="ARBA" id="ARBA00023242"/>
    </source>
</evidence>
<dbReference type="PANTHER" id="PTHR12228:SF0">
    <property type="entry name" value="TATA-BOX BINDING PROTEIN ASSOCIATED FACTOR 7"/>
    <property type="match status" value="1"/>
</dbReference>
<dbReference type="STRING" id="1661398.A0A482V9P0"/>
<comment type="subcellular location">
    <subcellularLocation>
        <location evidence="1">Nucleus</location>
    </subcellularLocation>
</comment>
<dbReference type="GO" id="GO:0005669">
    <property type="term" value="C:transcription factor TFIID complex"/>
    <property type="evidence" value="ECO:0007669"/>
    <property type="project" value="InterPro"/>
</dbReference>
<dbReference type="Pfam" id="PF04658">
    <property type="entry name" value="TAFII55_N"/>
    <property type="match status" value="2"/>
</dbReference>
<proteinExistence type="inferred from homology"/>
<dbReference type="EMBL" id="QDEB01123554">
    <property type="protein sequence ID" value="RZB39985.1"/>
    <property type="molecule type" value="Genomic_DNA"/>
</dbReference>
<dbReference type="Proteomes" id="UP000292052">
    <property type="component" value="Unassembled WGS sequence"/>
</dbReference>
<keyword evidence="8" id="KW-1185">Reference proteome</keyword>
<evidence type="ECO:0000256" key="2">
    <source>
        <dbReference type="ARBA" id="ARBA00009368"/>
    </source>
</evidence>
<keyword evidence="3" id="KW-0805">Transcription regulation</keyword>
<accession>A0A482V9P0</accession>
<dbReference type="InterPro" id="IPR037817">
    <property type="entry name" value="TAF7"/>
</dbReference>
<evidence type="ECO:0000256" key="3">
    <source>
        <dbReference type="ARBA" id="ARBA00023015"/>
    </source>
</evidence>
<comment type="similarity">
    <text evidence="2">Belongs to the TAF7 family.</text>
</comment>
<feature type="domain" description="TAFII55 protein conserved region" evidence="6">
    <location>
        <begin position="1"/>
        <end position="120"/>
    </location>
</feature>
<evidence type="ECO:0000259" key="6">
    <source>
        <dbReference type="SMART" id="SM01370"/>
    </source>
</evidence>
<dbReference type="OrthoDB" id="153872at2759"/>
<comment type="caution">
    <text evidence="7">The sequence shown here is derived from an EMBL/GenBank/DDBJ whole genome shotgun (WGS) entry which is preliminary data.</text>
</comment>
<name>A0A482V9P0_ASBVE</name>
<dbReference type="GO" id="GO:0051123">
    <property type="term" value="P:RNA polymerase II preinitiation complex assembly"/>
    <property type="evidence" value="ECO:0007669"/>
    <property type="project" value="TreeGrafter"/>
</dbReference>
<dbReference type="SMART" id="SM01370">
    <property type="entry name" value="TAFII55_N"/>
    <property type="match status" value="1"/>
</dbReference>
<dbReference type="InterPro" id="IPR006751">
    <property type="entry name" value="TAFII55_prot_cons_reg"/>
</dbReference>
<keyword evidence="5" id="KW-0539">Nucleus</keyword>
<reference evidence="7 8" key="1">
    <citation type="submission" date="2017-03" db="EMBL/GenBank/DDBJ databases">
        <title>Genome of the blue death feigning beetle - Asbolus verrucosus.</title>
        <authorList>
            <person name="Rider S.D."/>
        </authorList>
    </citation>
    <scope>NUCLEOTIDE SEQUENCE [LARGE SCALE GENOMIC DNA]</scope>
    <source>
        <strain evidence="7">Butters</strain>
        <tissue evidence="7">Head and leg muscle</tissue>
    </source>
</reference>
<evidence type="ECO:0000313" key="8">
    <source>
        <dbReference type="Proteomes" id="UP000292052"/>
    </source>
</evidence>
<sequence>METKPKKLRKKLKLDMDPESGEGTVVISGIRLKGRLKKLPTISESLKTYDKTIFVKTADVCHILDCVDTGGGSELIHGLTPPLKNVKKRFRKCLSNKDETAVNVQKELFYLLQADLEAVSFIDEKIMKFLYLLVSEKN</sequence>
<evidence type="ECO:0000256" key="4">
    <source>
        <dbReference type="ARBA" id="ARBA00023163"/>
    </source>
</evidence>
<dbReference type="GO" id="GO:0016251">
    <property type="term" value="F:RNA polymerase II general transcription initiation factor activity"/>
    <property type="evidence" value="ECO:0007669"/>
    <property type="project" value="TreeGrafter"/>
</dbReference>
<evidence type="ECO:0000313" key="7">
    <source>
        <dbReference type="EMBL" id="RZB39985.1"/>
    </source>
</evidence>
<gene>
    <name evidence="7" type="ORF">BDFB_011873</name>
</gene>
<organism evidence="7 8">
    <name type="scientific">Asbolus verrucosus</name>
    <name type="common">Desert ironclad beetle</name>
    <dbReference type="NCBI Taxonomy" id="1661398"/>
    <lineage>
        <taxon>Eukaryota</taxon>
        <taxon>Metazoa</taxon>
        <taxon>Ecdysozoa</taxon>
        <taxon>Arthropoda</taxon>
        <taxon>Hexapoda</taxon>
        <taxon>Insecta</taxon>
        <taxon>Pterygota</taxon>
        <taxon>Neoptera</taxon>
        <taxon>Endopterygota</taxon>
        <taxon>Coleoptera</taxon>
        <taxon>Polyphaga</taxon>
        <taxon>Cucujiformia</taxon>
        <taxon>Tenebrionidae</taxon>
        <taxon>Pimeliinae</taxon>
        <taxon>Asbolus</taxon>
    </lineage>
</organism>
<evidence type="ECO:0000256" key="1">
    <source>
        <dbReference type="ARBA" id="ARBA00004123"/>
    </source>
</evidence>
<protein>
    <submittedName>
        <fullName evidence="7">TAFII55 N domain containing protein</fullName>
    </submittedName>
</protein>
<keyword evidence="4" id="KW-0804">Transcription</keyword>
<dbReference type="AlphaFoldDB" id="A0A482V9P0"/>